<proteinExistence type="predicted"/>
<protein>
    <submittedName>
        <fullName evidence="2">Uncharacterized protein</fullName>
    </submittedName>
</protein>
<accession>A0ABP0Y5K7</accession>
<organism evidence="2 3">
    <name type="scientific">Citrullus colocynthis</name>
    <name type="common">colocynth</name>
    <dbReference type="NCBI Taxonomy" id="252529"/>
    <lineage>
        <taxon>Eukaryota</taxon>
        <taxon>Viridiplantae</taxon>
        <taxon>Streptophyta</taxon>
        <taxon>Embryophyta</taxon>
        <taxon>Tracheophyta</taxon>
        <taxon>Spermatophyta</taxon>
        <taxon>Magnoliopsida</taxon>
        <taxon>eudicotyledons</taxon>
        <taxon>Gunneridae</taxon>
        <taxon>Pentapetalae</taxon>
        <taxon>rosids</taxon>
        <taxon>fabids</taxon>
        <taxon>Cucurbitales</taxon>
        <taxon>Cucurbitaceae</taxon>
        <taxon>Benincaseae</taxon>
        <taxon>Citrullus</taxon>
    </lineage>
</organism>
<keyword evidence="1" id="KW-1133">Transmembrane helix</keyword>
<keyword evidence="1" id="KW-0812">Transmembrane</keyword>
<dbReference type="EMBL" id="OZ021736">
    <property type="protein sequence ID" value="CAK9315267.1"/>
    <property type="molecule type" value="Genomic_DNA"/>
</dbReference>
<evidence type="ECO:0000313" key="2">
    <source>
        <dbReference type="EMBL" id="CAK9315267.1"/>
    </source>
</evidence>
<feature type="transmembrane region" description="Helical" evidence="1">
    <location>
        <begin position="67"/>
        <end position="88"/>
    </location>
</feature>
<sequence length="101" mass="11324">MGILSTSHVAFWSVCLHPTYPPISSLKPNSLPSPHHMLLTPSPFFNSQLYPPFSPLLPQMPSLSLHFSMPISAISHGLLLLLLLLIILEATYFDMLMLFHK</sequence>
<name>A0ABP0Y5K7_9ROSI</name>
<gene>
    <name evidence="2" type="ORF">CITCOLO1_LOCUS7052</name>
</gene>
<keyword evidence="3" id="KW-1185">Reference proteome</keyword>
<dbReference type="Proteomes" id="UP001642487">
    <property type="component" value="Chromosome 2"/>
</dbReference>
<evidence type="ECO:0000256" key="1">
    <source>
        <dbReference type="SAM" id="Phobius"/>
    </source>
</evidence>
<evidence type="ECO:0000313" key="3">
    <source>
        <dbReference type="Proteomes" id="UP001642487"/>
    </source>
</evidence>
<keyword evidence="1" id="KW-0472">Membrane</keyword>
<reference evidence="2 3" key="1">
    <citation type="submission" date="2024-03" db="EMBL/GenBank/DDBJ databases">
        <authorList>
            <person name="Gkanogiannis A."/>
            <person name="Becerra Lopez-Lavalle L."/>
        </authorList>
    </citation>
    <scope>NUCLEOTIDE SEQUENCE [LARGE SCALE GENOMIC DNA]</scope>
</reference>